<dbReference type="GO" id="GO:0097367">
    <property type="term" value="F:carbohydrate derivative binding"/>
    <property type="evidence" value="ECO:0007669"/>
    <property type="project" value="InterPro"/>
</dbReference>
<organism evidence="2 3">
    <name type="scientific">Candidatus Gottesmanbacteria bacterium RIFCSPHIGHO2_01_FULL_47_48</name>
    <dbReference type="NCBI Taxonomy" id="1798381"/>
    <lineage>
        <taxon>Bacteria</taxon>
        <taxon>Candidatus Gottesmaniibacteriota</taxon>
    </lineage>
</organism>
<dbReference type="PANTHER" id="PTHR30390:SF8">
    <property type="entry name" value="SUGAR ISOMERASE (SIS)"/>
    <property type="match status" value="1"/>
</dbReference>
<evidence type="ECO:0000313" key="2">
    <source>
        <dbReference type="EMBL" id="OGG19726.1"/>
    </source>
</evidence>
<evidence type="ECO:0000259" key="1">
    <source>
        <dbReference type="PROSITE" id="PS51464"/>
    </source>
</evidence>
<dbReference type="Gene3D" id="3.40.50.10490">
    <property type="entry name" value="Glucose-6-phosphate isomerase like protein, domain 1"/>
    <property type="match status" value="1"/>
</dbReference>
<dbReference type="Pfam" id="PF13580">
    <property type="entry name" value="SIS_2"/>
    <property type="match status" value="1"/>
</dbReference>
<dbReference type="PROSITE" id="PS51464">
    <property type="entry name" value="SIS"/>
    <property type="match status" value="1"/>
</dbReference>
<dbReference type="AlphaFoldDB" id="A0A1F6A514"/>
<dbReference type="InterPro" id="IPR035461">
    <property type="entry name" value="GmhA/DiaA"/>
</dbReference>
<proteinExistence type="predicted"/>
<dbReference type="InterPro" id="IPR001347">
    <property type="entry name" value="SIS_dom"/>
</dbReference>
<dbReference type="PANTHER" id="PTHR30390">
    <property type="entry name" value="SEDOHEPTULOSE 7-PHOSPHATE ISOMERASE / DNAA INITIATOR-ASSOCIATING FACTOR FOR REPLICATION INITIATION"/>
    <property type="match status" value="1"/>
</dbReference>
<dbReference type="EMBL" id="MFJK01000004">
    <property type="protein sequence ID" value="OGG19726.1"/>
    <property type="molecule type" value="Genomic_DNA"/>
</dbReference>
<sequence>MKHLSLISDYQKNVTRLINDLDVATFQKMIVILDKAYRHQQLILVIGNGGSAATAAHLACDLAKTVRSRNHHSPMVPGFRAISLPDNVPTLTAWANDFAYDRAFEQEVINLGQKGDVLIAISSSGNSPNILRAVKAAREKGLVTLGISGFGGGKLARLCDQDLVFNHHEYGPVEDMQLVVCHLITAIFQKKLATGQQ</sequence>
<dbReference type="STRING" id="1798381.A2721_01065"/>
<evidence type="ECO:0000313" key="3">
    <source>
        <dbReference type="Proteomes" id="UP000177871"/>
    </source>
</evidence>
<feature type="domain" description="SIS" evidence="1">
    <location>
        <begin position="33"/>
        <end position="194"/>
    </location>
</feature>
<name>A0A1F6A514_9BACT</name>
<protein>
    <recommendedName>
        <fullName evidence="1">SIS domain-containing protein</fullName>
    </recommendedName>
</protein>
<dbReference type="CDD" id="cd05006">
    <property type="entry name" value="SIS_GmhA"/>
    <property type="match status" value="1"/>
</dbReference>
<accession>A0A1F6A514</accession>
<comment type="caution">
    <text evidence="2">The sequence shown here is derived from an EMBL/GenBank/DDBJ whole genome shotgun (WGS) entry which is preliminary data.</text>
</comment>
<dbReference type="GO" id="GO:1901135">
    <property type="term" value="P:carbohydrate derivative metabolic process"/>
    <property type="evidence" value="ECO:0007669"/>
    <property type="project" value="InterPro"/>
</dbReference>
<reference evidence="2 3" key="1">
    <citation type="journal article" date="2016" name="Nat. Commun.">
        <title>Thousands of microbial genomes shed light on interconnected biogeochemical processes in an aquifer system.</title>
        <authorList>
            <person name="Anantharaman K."/>
            <person name="Brown C.T."/>
            <person name="Hug L.A."/>
            <person name="Sharon I."/>
            <person name="Castelle C.J."/>
            <person name="Probst A.J."/>
            <person name="Thomas B.C."/>
            <person name="Singh A."/>
            <person name="Wilkins M.J."/>
            <person name="Karaoz U."/>
            <person name="Brodie E.L."/>
            <person name="Williams K.H."/>
            <person name="Hubbard S.S."/>
            <person name="Banfield J.F."/>
        </authorList>
    </citation>
    <scope>NUCLEOTIDE SEQUENCE [LARGE SCALE GENOMIC DNA]</scope>
</reference>
<gene>
    <name evidence="2" type="ORF">A2721_01065</name>
</gene>
<dbReference type="Proteomes" id="UP000177871">
    <property type="component" value="Unassembled WGS sequence"/>
</dbReference>
<dbReference type="InterPro" id="IPR050099">
    <property type="entry name" value="SIS_GmhA/DiaA_subfam"/>
</dbReference>
<dbReference type="InterPro" id="IPR046348">
    <property type="entry name" value="SIS_dom_sf"/>
</dbReference>
<dbReference type="SUPFAM" id="SSF53697">
    <property type="entry name" value="SIS domain"/>
    <property type="match status" value="1"/>
</dbReference>